<dbReference type="Pfam" id="PF00415">
    <property type="entry name" value="RCC1"/>
    <property type="match status" value="2"/>
</dbReference>
<dbReference type="InterPro" id="IPR009091">
    <property type="entry name" value="RCC1/BLIP-II"/>
</dbReference>
<proteinExistence type="predicted"/>
<dbReference type="PROSITE" id="PS50012">
    <property type="entry name" value="RCC1_3"/>
    <property type="match status" value="3"/>
</dbReference>
<dbReference type="OrthoDB" id="5370059at2759"/>
<dbReference type="InterPro" id="IPR000408">
    <property type="entry name" value="Reg_chr_condens"/>
</dbReference>
<feature type="repeat" description="RCC1" evidence="2">
    <location>
        <begin position="205"/>
        <end position="256"/>
    </location>
</feature>
<dbReference type="EMBL" id="WIUZ02000006">
    <property type="protein sequence ID" value="KAF9785764.1"/>
    <property type="molecule type" value="Genomic_DNA"/>
</dbReference>
<keyword evidence="1" id="KW-0677">Repeat</keyword>
<name>A0A9P6HGW6_9AGAM</name>
<dbReference type="Proteomes" id="UP000736335">
    <property type="component" value="Unassembled WGS sequence"/>
</dbReference>
<dbReference type="PANTHER" id="PTHR22870:SF388">
    <property type="entry name" value="CLARET, ISOFORM A"/>
    <property type="match status" value="1"/>
</dbReference>
<dbReference type="Gene3D" id="2.130.10.30">
    <property type="entry name" value="Regulator of chromosome condensation 1/beta-lactamase-inhibitor protein II"/>
    <property type="match status" value="2"/>
</dbReference>
<evidence type="ECO:0000256" key="1">
    <source>
        <dbReference type="ARBA" id="ARBA00022737"/>
    </source>
</evidence>
<protein>
    <submittedName>
        <fullName evidence="4">Regulator of chromosome condensation 1/beta-lactamase-inhibitor protein II</fullName>
    </submittedName>
</protein>
<evidence type="ECO:0000313" key="4">
    <source>
        <dbReference type="EMBL" id="KAF9785764.1"/>
    </source>
</evidence>
<dbReference type="PRINTS" id="PR00633">
    <property type="entry name" value="RCCNDNSATION"/>
</dbReference>
<dbReference type="PANTHER" id="PTHR22870">
    <property type="entry name" value="REGULATOR OF CHROMOSOME CONDENSATION"/>
    <property type="match status" value="1"/>
</dbReference>
<keyword evidence="5" id="KW-1185">Reference proteome</keyword>
<sequence>MPFTLLAAGSNAFGQLGTGSLQDAHRFTPCVFGDYPPGTLPPNTQSILQLASGANHSLILLRRTGSDKPQNELWGAGDGSKGQLGPSRRNRALPSTSVFHPIDQVPDGYEITNIAAAWETSYIVFSQDGRDDILMSMGADDFGDLGVGGVKAQGSGKERLIHVVDLIAAIGSVARGTLKVAELVAGPHHIVARLDFVDLSGHVVQRLLGWGASRQGQLGVISRAVTSPVEIQLSQSWSRITQVSLGNQHTVFRHFDGSVTALGSNRRGQLNNISSLRAITAVQCTWNGTTAVASDDCTSLVSSSGTNEAGQLGHPCGEPGFAQVNLPLDDRLVGEIVCGSEHTLVVLKSIDGRDELWGWGWNEHGNLGTGDTSNVQTPIRLWPPVAGEGVADCDPIVSWAGCGTSWVLCTGKSSAFHVESAEDAPRGFCTPT</sequence>
<evidence type="ECO:0000256" key="2">
    <source>
        <dbReference type="PROSITE-ProRule" id="PRU00235"/>
    </source>
</evidence>
<accession>A0A9P6HGW6</accession>
<dbReference type="InterPro" id="IPR051210">
    <property type="entry name" value="Ub_ligase/GEF_domain"/>
</dbReference>
<reference evidence="4" key="2">
    <citation type="submission" date="2020-11" db="EMBL/GenBank/DDBJ databases">
        <authorList>
            <consortium name="DOE Joint Genome Institute"/>
            <person name="Kuo A."/>
            <person name="Miyauchi S."/>
            <person name="Kiss E."/>
            <person name="Drula E."/>
            <person name="Kohler A."/>
            <person name="Sanchez-Garcia M."/>
            <person name="Andreopoulos B."/>
            <person name="Barry K.W."/>
            <person name="Bonito G."/>
            <person name="Buee M."/>
            <person name="Carver A."/>
            <person name="Chen C."/>
            <person name="Cichocki N."/>
            <person name="Clum A."/>
            <person name="Culley D."/>
            <person name="Crous P.W."/>
            <person name="Fauchery L."/>
            <person name="Girlanda M."/>
            <person name="Hayes R."/>
            <person name="Keri Z."/>
            <person name="Labutti K."/>
            <person name="Lipzen A."/>
            <person name="Lombard V."/>
            <person name="Magnuson J."/>
            <person name="Maillard F."/>
            <person name="Morin E."/>
            <person name="Murat C."/>
            <person name="Nolan M."/>
            <person name="Ohm R."/>
            <person name="Pangilinan J."/>
            <person name="Pereira M."/>
            <person name="Perotto S."/>
            <person name="Peter M."/>
            <person name="Riley R."/>
            <person name="Sitrit Y."/>
            <person name="Stielow B."/>
            <person name="Szollosi G."/>
            <person name="Zifcakova L."/>
            <person name="Stursova M."/>
            <person name="Spatafora J.W."/>
            <person name="Tedersoo L."/>
            <person name="Vaario L.-M."/>
            <person name="Yamada A."/>
            <person name="Yan M."/>
            <person name="Wang P."/>
            <person name="Xu J."/>
            <person name="Bruns T."/>
            <person name="Baldrian P."/>
            <person name="Vilgalys R."/>
            <person name="Henrissat B."/>
            <person name="Grigoriev I.V."/>
            <person name="Hibbett D."/>
            <person name="Nagy L.G."/>
            <person name="Martin F.M."/>
        </authorList>
    </citation>
    <scope>NUCLEOTIDE SEQUENCE</scope>
    <source>
        <strain evidence="4">UH-Tt-Lm1</strain>
    </source>
</reference>
<feature type="region of interest" description="Disordered" evidence="3">
    <location>
        <begin position="69"/>
        <end position="93"/>
    </location>
</feature>
<comment type="caution">
    <text evidence="4">The sequence shown here is derived from an EMBL/GenBank/DDBJ whole genome shotgun (WGS) entry which is preliminary data.</text>
</comment>
<organism evidence="4 5">
    <name type="scientific">Thelephora terrestris</name>
    <dbReference type="NCBI Taxonomy" id="56493"/>
    <lineage>
        <taxon>Eukaryota</taxon>
        <taxon>Fungi</taxon>
        <taxon>Dikarya</taxon>
        <taxon>Basidiomycota</taxon>
        <taxon>Agaricomycotina</taxon>
        <taxon>Agaricomycetes</taxon>
        <taxon>Thelephorales</taxon>
        <taxon>Thelephoraceae</taxon>
        <taxon>Thelephora</taxon>
    </lineage>
</organism>
<evidence type="ECO:0000313" key="5">
    <source>
        <dbReference type="Proteomes" id="UP000736335"/>
    </source>
</evidence>
<feature type="repeat" description="RCC1" evidence="2">
    <location>
        <begin position="299"/>
        <end position="349"/>
    </location>
</feature>
<reference evidence="4" key="1">
    <citation type="journal article" date="2020" name="Nat. Commun.">
        <title>Large-scale genome sequencing of mycorrhizal fungi provides insights into the early evolution of symbiotic traits.</title>
        <authorList>
            <person name="Miyauchi S."/>
            <person name="Kiss E."/>
            <person name="Kuo A."/>
            <person name="Drula E."/>
            <person name="Kohler A."/>
            <person name="Sanchez-Garcia M."/>
            <person name="Morin E."/>
            <person name="Andreopoulos B."/>
            <person name="Barry K.W."/>
            <person name="Bonito G."/>
            <person name="Buee M."/>
            <person name="Carver A."/>
            <person name="Chen C."/>
            <person name="Cichocki N."/>
            <person name="Clum A."/>
            <person name="Culley D."/>
            <person name="Crous P.W."/>
            <person name="Fauchery L."/>
            <person name="Girlanda M."/>
            <person name="Hayes R.D."/>
            <person name="Keri Z."/>
            <person name="LaButti K."/>
            <person name="Lipzen A."/>
            <person name="Lombard V."/>
            <person name="Magnuson J."/>
            <person name="Maillard F."/>
            <person name="Murat C."/>
            <person name="Nolan M."/>
            <person name="Ohm R.A."/>
            <person name="Pangilinan J."/>
            <person name="Pereira M.F."/>
            <person name="Perotto S."/>
            <person name="Peter M."/>
            <person name="Pfister S."/>
            <person name="Riley R."/>
            <person name="Sitrit Y."/>
            <person name="Stielow J.B."/>
            <person name="Szollosi G."/>
            <person name="Zifcakova L."/>
            <person name="Stursova M."/>
            <person name="Spatafora J.W."/>
            <person name="Tedersoo L."/>
            <person name="Vaario L.M."/>
            <person name="Yamada A."/>
            <person name="Yan M."/>
            <person name="Wang P."/>
            <person name="Xu J."/>
            <person name="Bruns T."/>
            <person name="Baldrian P."/>
            <person name="Vilgalys R."/>
            <person name="Dunand C."/>
            <person name="Henrissat B."/>
            <person name="Grigoriev I.V."/>
            <person name="Hibbett D."/>
            <person name="Nagy L.G."/>
            <person name="Martin F.M."/>
        </authorList>
    </citation>
    <scope>NUCLEOTIDE SEQUENCE</scope>
    <source>
        <strain evidence="4">UH-Tt-Lm1</strain>
    </source>
</reference>
<dbReference type="SUPFAM" id="SSF50985">
    <property type="entry name" value="RCC1/BLIP-II"/>
    <property type="match status" value="1"/>
</dbReference>
<dbReference type="AlphaFoldDB" id="A0A9P6HGW6"/>
<feature type="repeat" description="RCC1" evidence="2">
    <location>
        <begin position="3"/>
        <end position="63"/>
    </location>
</feature>
<gene>
    <name evidence="4" type="ORF">BJ322DRAFT_1056268</name>
</gene>
<evidence type="ECO:0000256" key="3">
    <source>
        <dbReference type="SAM" id="MobiDB-lite"/>
    </source>
</evidence>